<dbReference type="Proteomes" id="UP000054893">
    <property type="component" value="Unassembled WGS sequence"/>
</dbReference>
<evidence type="ECO:0000313" key="3">
    <source>
        <dbReference type="EMBL" id="SAL41814.1"/>
    </source>
</evidence>
<dbReference type="OrthoDB" id="9009482at2"/>
<evidence type="ECO:0000256" key="1">
    <source>
        <dbReference type="SAM" id="MobiDB-lite"/>
    </source>
</evidence>
<name>A0A158HBS2_CABSO</name>
<feature type="chain" id="PRO_5007810645" description="Lipoprotein" evidence="2">
    <location>
        <begin position="21"/>
        <end position="89"/>
    </location>
</feature>
<sequence length="89" mass="9246">MKTRALVVGGAFLLAMASGATGQESQQQPVQQDARPTGQAAVVHDANTSAQATSDTSYGGTQDTRSARSSMSRPRQCIGGTQCDVFFGH</sequence>
<gene>
    <name evidence="3" type="ORF">AWB64_04456</name>
</gene>
<feature type="signal peptide" evidence="2">
    <location>
        <begin position="1"/>
        <end position="20"/>
    </location>
</feature>
<evidence type="ECO:0000313" key="4">
    <source>
        <dbReference type="Proteomes" id="UP000054893"/>
    </source>
</evidence>
<proteinExistence type="predicted"/>
<dbReference type="RefSeq" id="WP_060857532.1">
    <property type="nucleotide sequence ID" value="NZ_FCOC02000015.1"/>
</dbReference>
<evidence type="ECO:0008006" key="5">
    <source>
        <dbReference type="Google" id="ProtNLM"/>
    </source>
</evidence>
<dbReference type="EMBL" id="FCOC02000015">
    <property type="protein sequence ID" value="SAL41814.1"/>
    <property type="molecule type" value="Genomic_DNA"/>
</dbReference>
<keyword evidence="2" id="KW-0732">Signal</keyword>
<feature type="region of interest" description="Disordered" evidence="1">
    <location>
        <begin position="20"/>
        <end position="75"/>
    </location>
</feature>
<feature type="compositionally biased region" description="Polar residues" evidence="1">
    <location>
        <begin position="46"/>
        <end position="73"/>
    </location>
</feature>
<reference evidence="3 4" key="1">
    <citation type="submission" date="2016-01" db="EMBL/GenBank/DDBJ databases">
        <authorList>
            <person name="Oliw E.H."/>
        </authorList>
    </citation>
    <scope>NUCLEOTIDE SEQUENCE [LARGE SCALE GENOMIC DNA]</scope>
    <source>
        <strain evidence="3">LMG 22029</strain>
    </source>
</reference>
<evidence type="ECO:0000256" key="2">
    <source>
        <dbReference type="SAM" id="SignalP"/>
    </source>
</evidence>
<protein>
    <recommendedName>
        <fullName evidence="5">Lipoprotein</fullName>
    </recommendedName>
</protein>
<organism evidence="3 4">
    <name type="scientific">Caballeronia sordidicola</name>
    <name type="common">Burkholderia sordidicola</name>
    <dbReference type="NCBI Taxonomy" id="196367"/>
    <lineage>
        <taxon>Bacteria</taxon>
        <taxon>Pseudomonadati</taxon>
        <taxon>Pseudomonadota</taxon>
        <taxon>Betaproteobacteria</taxon>
        <taxon>Burkholderiales</taxon>
        <taxon>Burkholderiaceae</taxon>
        <taxon>Caballeronia</taxon>
    </lineage>
</organism>
<dbReference type="AlphaFoldDB" id="A0A158HBS2"/>
<accession>A0A158HBS2</accession>
<feature type="compositionally biased region" description="Polar residues" evidence="1">
    <location>
        <begin position="20"/>
        <end position="31"/>
    </location>
</feature>